<dbReference type="EMBL" id="JAXDAE010000003">
    <property type="protein sequence ID" value="MDY2586523.1"/>
    <property type="molecule type" value="Genomic_DNA"/>
</dbReference>
<dbReference type="Pfam" id="PF23237">
    <property type="entry name" value="HYR_4C"/>
    <property type="match status" value="1"/>
</dbReference>
<proteinExistence type="predicted"/>
<evidence type="ECO:0000313" key="3">
    <source>
        <dbReference type="Proteomes" id="UP001285855"/>
    </source>
</evidence>
<evidence type="ECO:0000313" key="2">
    <source>
        <dbReference type="EMBL" id="MDY2586523.1"/>
    </source>
</evidence>
<feature type="non-terminal residue" evidence="2">
    <location>
        <position position="1174"/>
    </location>
</feature>
<dbReference type="InterPro" id="IPR057078">
    <property type="entry name" value="HYR-4C"/>
</dbReference>
<dbReference type="Gene3D" id="2.60.40.740">
    <property type="match status" value="3"/>
</dbReference>
<feature type="domain" description="HYR-like" evidence="1">
    <location>
        <begin position="1099"/>
        <end position="1166"/>
    </location>
</feature>
<dbReference type="InterPro" id="IPR025667">
    <property type="entry name" value="SprB_repeat"/>
</dbReference>
<accession>A0ABU5EJT7</accession>
<reference evidence="2 3" key="1">
    <citation type="submission" date="2023-11" db="EMBL/GenBank/DDBJ databases">
        <title>Winogradskyella pelagius sp. nov., isolated from coastal sediment.</title>
        <authorList>
            <person name="Li F."/>
        </authorList>
    </citation>
    <scope>NUCLEOTIDE SEQUENCE [LARGE SCALE GENOMIC DNA]</scope>
    <source>
        <strain evidence="2 3">KCTC 23502</strain>
    </source>
</reference>
<gene>
    <name evidence="2" type="ORF">SNF14_04190</name>
</gene>
<name>A0ABU5EJT7_9FLAO</name>
<keyword evidence="3" id="KW-1185">Reference proteome</keyword>
<dbReference type="RefSeq" id="WP_320554896.1">
    <property type="nucleotide sequence ID" value="NZ_JAXDAE010000003.1"/>
</dbReference>
<dbReference type="Pfam" id="PF17963">
    <property type="entry name" value="Big_9"/>
    <property type="match status" value="1"/>
</dbReference>
<dbReference type="Proteomes" id="UP001285855">
    <property type="component" value="Unassembled WGS sequence"/>
</dbReference>
<dbReference type="Pfam" id="PF13573">
    <property type="entry name" value="SprB"/>
    <property type="match status" value="4"/>
</dbReference>
<comment type="caution">
    <text evidence="2">The sequence shown here is derived from an EMBL/GenBank/DDBJ whole genome shotgun (WGS) entry which is preliminary data.</text>
</comment>
<protein>
    <submittedName>
        <fullName evidence="2">Ig-like domain-containing protein</fullName>
    </submittedName>
</protein>
<organism evidence="2 3">
    <name type="scientific">Winogradskyella aquimaris</name>
    <dbReference type="NCBI Taxonomy" id="864074"/>
    <lineage>
        <taxon>Bacteria</taxon>
        <taxon>Pseudomonadati</taxon>
        <taxon>Bacteroidota</taxon>
        <taxon>Flavobacteriia</taxon>
        <taxon>Flavobacteriales</taxon>
        <taxon>Flavobacteriaceae</taxon>
        <taxon>Winogradskyella</taxon>
    </lineage>
</organism>
<sequence length="1174" mass="125424">MRNKYNCISGSGVAGRLLMILLVILPNIFFAQQSPSIQTGVTFQWADTQSNNSDSATIQSITIDGTVYNTFVVPSSYEMTRLGPDGHNPNNIRLNGGVVVGNSSAANWATSATQAFQSKNLNHYFEANPNGRNICSNFGAAPTTDAQKQTIFYNPAIPSNQGGVLAVTERGGNNCFYIEVWGTPPGGGPEQKLGETFVRNQGNYTGCNFGPPLPNSDYWQSGRCNENGQTVGIGLFYLDDLAPTGSQITKIEFIAATRDHGDGKFFILQKYAVDQQGNKCLNEVFNGNLHEVNNVPLGSTYSIVTPPSPAGQSFSFNSDGTYTYVPSPGFIGDVTFEYEVCLPAPNTSVCDTAEVTLSYIAPPDDPEFTISCNGTVNEFTVSVTHPLGDIYDYSVDGGTTYQDSPIFDGLSPGSYTLLVRNKFIGCVTSYTSNPVVLTTLNLTENITDVLCRSEATGSIDVTVSGGNPPYTYSWNNGSTTEDLINVIAGNYTVTITDANDCIISQDFTINQPAQGLTSTRSINDVVCNGDSTGSVDLTVNGGTPPYTFLWSNGSTSEDISDLFAGTYNVTITDANGCTTTNSATVTEPDAVPCQIIVDNCPPTVDTACSNDDLGTPVSWDPPNFAYQCCTSSPGDDYSFNVEFDLPESGNDCWDYNRVQRIGSNNLRLFQSSGTNVNFTTPLSYFDTSLGVDINMELIVPSGTFDWNLEVLANSTVIYSNTVTSISASGLQTITIPNSVPSGDYRLRFNFDDNGTNLNASDQIEVDRLYYNAILLETACLDGINFGVTSNYNPGDAFPDGDTTVIYTATYTYPDGSTDQLTCEFNVEVFDIELTESTVDKEDVSCNGESDGSFAINATGGSAPYLYSLDNIDFSNTTGVFSDLSAGSYTVYVKDDNGCEETIDIVISEPAILEVNLDESNNVDCAGIANGNFTVSAVGGTLPYLFSIDGGTTNQSSGLFENLSSGSYTVLVTDANGCTTSIMANVGINDNENPQISVPSNLDIEGCSSADITSGNTVFNFNDSGSADVQSVFSNNPNYNASDDFNIASITYTDIITSADNCPLIVERTFTVTDNCNNSETAVQIITVEDKEAPTFNEALPTDVTVECDAVPTAETLTASDNCGTATVTFEETTTAGTCDNDYTLTRTWTATDACGNETVHTQTITVQDTVAPTF</sequence>
<evidence type="ECO:0000259" key="1">
    <source>
        <dbReference type="Pfam" id="PF23237"/>
    </source>
</evidence>